<dbReference type="RefSeq" id="WP_073166489.1">
    <property type="nucleotide sequence ID" value="NZ_FQZE01000005.1"/>
</dbReference>
<dbReference type="Gene3D" id="3.40.50.720">
    <property type="entry name" value="NAD(P)-binding Rossmann-like Domain"/>
    <property type="match status" value="1"/>
</dbReference>
<dbReference type="GO" id="GO:0000166">
    <property type="term" value="F:nucleotide binding"/>
    <property type="evidence" value="ECO:0007669"/>
    <property type="project" value="InterPro"/>
</dbReference>
<dbReference type="PANTHER" id="PTHR43818">
    <property type="entry name" value="BCDNA.GH03377"/>
    <property type="match status" value="1"/>
</dbReference>
<dbReference type="AlphaFoldDB" id="A0A1M6DQN9"/>
<evidence type="ECO:0000313" key="3">
    <source>
        <dbReference type="EMBL" id="SHI75537.1"/>
    </source>
</evidence>
<dbReference type="InterPro" id="IPR036291">
    <property type="entry name" value="NAD(P)-bd_dom_sf"/>
</dbReference>
<dbReference type="SUPFAM" id="SSF51735">
    <property type="entry name" value="NAD(P)-binding Rossmann-fold domains"/>
    <property type="match status" value="1"/>
</dbReference>
<dbReference type="Gene3D" id="3.30.360.10">
    <property type="entry name" value="Dihydrodipicolinate Reductase, domain 2"/>
    <property type="match status" value="1"/>
</dbReference>
<evidence type="ECO:0000313" key="4">
    <source>
        <dbReference type="Proteomes" id="UP000184050"/>
    </source>
</evidence>
<dbReference type="InterPro" id="IPR050463">
    <property type="entry name" value="Gfo/Idh/MocA_oxidrdct_glycsds"/>
</dbReference>
<dbReference type="Pfam" id="PF19051">
    <property type="entry name" value="GFO_IDH_MocA_C2"/>
    <property type="match status" value="1"/>
</dbReference>
<gene>
    <name evidence="3" type="ORF">SAMN05444280_105148</name>
</gene>
<organism evidence="3 4">
    <name type="scientific">Tangfeifania diversioriginum</name>
    <dbReference type="NCBI Taxonomy" id="1168035"/>
    <lineage>
        <taxon>Bacteria</taxon>
        <taxon>Pseudomonadati</taxon>
        <taxon>Bacteroidota</taxon>
        <taxon>Bacteroidia</taxon>
        <taxon>Marinilabiliales</taxon>
        <taxon>Prolixibacteraceae</taxon>
        <taxon>Tangfeifania</taxon>
    </lineage>
</organism>
<proteinExistence type="predicted"/>
<sequence>MSKTNNLTRRSFLGAASSAAAGFIILPSNVVAGLGHKSPADKLNIAGIGVGGQGYSNLRNMESENIVALCDVDWDYADNTFKRWPKATTYKDYRVMFEKQKDIDAVMIATPDHSHALPAVMAMREGKHIYLEAPQTHSIYESRMLSDLSKRYGEATQMGNQGNSDEGIRRICEWIWAGTIGEITHVDAWTSRPFRPQALERPNRGRRVPRYLDWDLFVGPAPWRDYHTEYHPWKWRSWWDFGTGVPGDMGCHVLDPAFKALKLTHPKTVQASSSVFNTESPPNSEFIKYEFPRRDNLPKVAMPEVTVHWYDGGLMPPRPDELKDGEPMGDENGGCIFHGTRGKIMCGAYAQNPTLLPTSEMDNFQEPEKSIRRVFNALEGGHEQDWIRACKESSENRLEASSNFDYAGPLTEMNLLGVLAVRMQSLNRKLIWDGPNMRFTNIDPTDLLRILSTENFEVEYGNPRVNREYVSLPAIETVEEWIRHTYRQGWEQF</sequence>
<dbReference type="InterPro" id="IPR000683">
    <property type="entry name" value="Gfo/Idh/MocA-like_OxRdtase_N"/>
</dbReference>
<evidence type="ECO:0000259" key="2">
    <source>
        <dbReference type="Pfam" id="PF19051"/>
    </source>
</evidence>
<dbReference type="Proteomes" id="UP000184050">
    <property type="component" value="Unassembled WGS sequence"/>
</dbReference>
<accession>A0A1M6DQN9</accession>
<dbReference type="PANTHER" id="PTHR43818:SF10">
    <property type="entry name" value="NADH-DEPENDENT DEHYDROGENASE-RELATED"/>
    <property type="match status" value="1"/>
</dbReference>
<dbReference type="InterPro" id="IPR006311">
    <property type="entry name" value="TAT_signal"/>
</dbReference>
<dbReference type="PROSITE" id="PS51318">
    <property type="entry name" value="TAT"/>
    <property type="match status" value="1"/>
</dbReference>
<protein>
    <submittedName>
        <fullName evidence="3">Oxidoreductase family, NAD-binding Rossmann fold</fullName>
    </submittedName>
</protein>
<name>A0A1M6DQN9_9BACT</name>
<feature type="domain" description="Gfo/Idh/MocA-like oxidoreductase N-terminal" evidence="1">
    <location>
        <begin position="45"/>
        <end position="158"/>
    </location>
</feature>
<dbReference type="SUPFAM" id="SSF55347">
    <property type="entry name" value="Glyceraldehyde-3-phosphate dehydrogenase-like, C-terminal domain"/>
    <property type="match status" value="1"/>
</dbReference>
<dbReference type="Pfam" id="PF01408">
    <property type="entry name" value="GFO_IDH_MocA"/>
    <property type="match status" value="1"/>
</dbReference>
<evidence type="ECO:0000259" key="1">
    <source>
        <dbReference type="Pfam" id="PF01408"/>
    </source>
</evidence>
<reference evidence="3 4" key="1">
    <citation type="submission" date="2016-11" db="EMBL/GenBank/DDBJ databases">
        <authorList>
            <person name="Jaros S."/>
            <person name="Januszkiewicz K."/>
            <person name="Wedrychowicz H."/>
        </authorList>
    </citation>
    <scope>NUCLEOTIDE SEQUENCE [LARGE SCALE GENOMIC DNA]</scope>
    <source>
        <strain evidence="3 4">DSM 27063</strain>
    </source>
</reference>
<dbReference type="STRING" id="1168035.SAMN05444280_105148"/>
<dbReference type="InterPro" id="IPR043906">
    <property type="entry name" value="Gfo/Idh/MocA_OxRdtase_bact_C"/>
</dbReference>
<dbReference type="EMBL" id="FQZE01000005">
    <property type="protein sequence ID" value="SHI75537.1"/>
    <property type="molecule type" value="Genomic_DNA"/>
</dbReference>
<feature type="domain" description="Gfo/Idh/MocA-like oxidoreductase bacterial type C-terminal" evidence="2">
    <location>
        <begin position="206"/>
        <end position="262"/>
    </location>
</feature>
<keyword evidence="4" id="KW-1185">Reference proteome</keyword>
<dbReference type="OrthoDB" id="726883at2"/>